<sequence>MKYQHITILFTFLISLFLYGSAYAQSNQSVSLDWFTMIMWLTGGLALFLYGMEQLIKGLLVVAGEQMKQLLAKLTTNRVMGAITGAGVTAVIQSSSVTSVLTVGFVSAGLMSVGQAAGVIMGANLGTTVTAQVIAFKVTNFALLMVAVGFAIQFFAKLNNKIAIGRLIMGLGLIFFGMNIMSEGMAPLKDYQPFLDIMVEMQNPFLGILVGFVFTALIQSSSATIGIIIVMASNGFLALPAGIALAMGANIGTTVTALLATIGKSREAKRTGLIHLQFNLLGVLIWLPFIPELSQLAIYLSTHDVVQNGASMAYLAENTPREIANANTIFNLISLLIFLPMIPIFLWVVNKILPVLEDEKNSVFNAEFLDETFINSPSMAMDAVKLELEQYQQKQSLFYKRVVSLIQSPNIDKLTKEDLNLHRFRSYQRKILSYMGRIGQSELTPDDQTEYLKLMNVVNNLEGILESIEFNILNVLHMMVQGSHKPSDTMIELVGQLSTEVGKSIDNALFSISKKDKEMAIAVIAIKPTIDLLLQDALKHQVKCFKPTEERLTIFRYEMQLIDGFKQLHTLCKRIARLELASHVDVQKPISNPDSQNVD</sequence>
<evidence type="ECO:0000256" key="6">
    <source>
        <dbReference type="SAM" id="Phobius"/>
    </source>
</evidence>
<dbReference type="EMBL" id="CP102381">
    <property type="protein sequence ID" value="WEJ62713.1"/>
    <property type="molecule type" value="Genomic_DNA"/>
</dbReference>
<dbReference type="RefSeq" id="WP_275594969.1">
    <property type="nucleotide sequence ID" value="NZ_CP102381.1"/>
</dbReference>
<name>A0ABY8CE82_9GAMM</name>
<proteinExistence type="predicted"/>
<reference evidence="7 8" key="1">
    <citation type="submission" date="2022-06" db="EMBL/GenBank/DDBJ databases">
        <title>Thiomicrohabdus sp. nov, an obligately chemolithoautotrophic, sulfur-oxidizing bacterium isolated from beach of Guanyin Mountain. Amoy.</title>
        <authorList>
            <person name="Zhu H."/>
        </authorList>
    </citation>
    <scope>NUCLEOTIDE SEQUENCE [LARGE SCALE GENOMIC DNA]</scope>
    <source>
        <strain evidence="7 8">XGS-01</strain>
    </source>
</reference>
<dbReference type="NCBIfam" id="TIGR00704">
    <property type="entry name" value="NaPi_cotrn_rel"/>
    <property type="match status" value="1"/>
</dbReference>
<feature type="transmembrane region" description="Helical" evidence="6">
    <location>
        <begin position="98"/>
        <end position="122"/>
    </location>
</feature>
<feature type="transmembrane region" description="Helical" evidence="6">
    <location>
        <begin position="237"/>
        <end position="260"/>
    </location>
</feature>
<keyword evidence="2" id="KW-1003">Cell membrane</keyword>
<evidence type="ECO:0000256" key="4">
    <source>
        <dbReference type="ARBA" id="ARBA00022989"/>
    </source>
</evidence>
<comment type="subcellular location">
    <subcellularLocation>
        <location evidence="1">Cell membrane</location>
        <topology evidence="1">Multi-pass membrane protein</topology>
    </subcellularLocation>
</comment>
<feature type="transmembrane region" description="Helical" evidence="6">
    <location>
        <begin position="203"/>
        <end position="231"/>
    </location>
</feature>
<dbReference type="InterPro" id="IPR038078">
    <property type="entry name" value="PhoU-like_sf"/>
</dbReference>
<keyword evidence="5 6" id="KW-0472">Membrane</keyword>
<feature type="transmembrane region" description="Helical" evidence="6">
    <location>
        <begin position="328"/>
        <end position="349"/>
    </location>
</feature>
<dbReference type="SUPFAM" id="SSF109755">
    <property type="entry name" value="PhoU-like"/>
    <property type="match status" value="1"/>
</dbReference>
<dbReference type="Proteomes" id="UP001222275">
    <property type="component" value="Chromosome"/>
</dbReference>
<dbReference type="NCBIfam" id="NF037997">
    <property type="entry name" value="Na_Pi_symport"/>
    <property type="match status" value="1"/>
</dbReference>
<accession>A0ABY8CE82</accession>
<feature type="transmembrane region" description="Helical" evidence="6">
    <location>
        <begin position="34"/>
        <end position="50"/>
    </location>
</feature>
<dbReference type="InterPro" id="IPR003841">
    <property type="entry name" value="Na/Pi_transpt"/>
</dbReference>
<evidence type="ECO:0000256" key="2">
    <source>
        <dbReference type="ARBA" id="ARBA00022475"/>
    </source>
</evidence>
<feature type="transmembrane region" description="Helical" evidence="6">
    <location>
        <begin position="272"/>
        <end position="290"/>
    </location>
</feature>
<feature type="transmembrane region" description="Helical" evidence="6">
    <location>
        <begin position="134"/>
        <end position="156"/>
    </location>
</feature>
<gene>
    <name evidence="7" type="ORF">NR989_00280</name>
</gene>
<feature type="transmembrane region" description="Helical" evidence="6">
    <location>
        <begin position="162"/>
        <end position="182"/>
    </location>
</feature>
<dbReference type="InterPro" id="IPR004633">
    <property type="entry name" value="NaPi_cotrn-rel/YqeW-like"/>
</dbReference>
<keyword evidence="3 6" id="KW-0812">Transmembrane</keyword>
<evidence type="ECO:0000256" key="3">
    <source>
        <dbReference type="ARBA" id="ARBA00022692"/>
    </source>
</evidence>
<evidence type="ECO:0000256" key="5">
    <source>
        <dbReference type="ARBA" id="ARBA00023136"/>
    </source>
</evidence>
<dbReference type="PANTHER" id="PTHR10010">
    <property type="entry name" value="SOLUTE CARRIER FAMILY 34 SODIUM PHOSPHATE , MEMBER 2-RELATED"/>
    <property type="match status" value="1"/>
</dbReference>
<dbReference type="Pfam" id="PF02690">
    <property type="entry name" value="Na_Pi_cotrans"/>
    <property type="match status" value="2"/>
</dbReference>
<keyword evidence="8" id="KW-1185">Reference proteome</keyword>
<evidence type="ECO:0000313" key="8">
    <source>
        <dbReference type="Proteomes" id="UP001222275"/>
    </source>
</evidence>
<keyword evidence="4 6" id="KW-1133">Transmembrane helix</keyword>
<evidence type="ECO:0000256" key="1">
    <source>
        <dbReference type="ARBA" id="ARBA00004651"/>
    </source>
</evidence>
<dbReference type="PANTHER" id="PTHR10010:SF46">
    <property type="entry name" value="SODIUM-DEPENDENT PHOSPHATE TRANSPORT PROTEIN 2B"/>
    <property type="match status" value="1"/>
</dbReference>
<dbReference type="Gene3D" id="1.20.58.220">
    <property type="entry name" value="Phosphate transport system protein phou homolog 2, domain 2"/>
    <property type="match status" value="1"/>
</dbReference>
<evidence type="ECO:0000313" key="7">
    <source>
        <dbReference type="EMBL" id="WEJ62713.1"/>
    </source>
</evidence>
<organism evidence="7 8">
    <name type="scientific">Thiomicrorhabdus lithotrophica</name>
    <dbReference type="NCBI Taxonomy" id="2949997"/>
    <lineage>
        <taxon>Bacteria</taxon>
        <taxon>Pseudomonadati</taxon>
        <taxon>Pseudomonadota</taxon>
        <taxon>Gammaproteobacteria</taxon>
        <taxon>Thiotrichales</taxon>
        <taxon>Piscirickettsiaceae</taxon>
        <taxon>Thiomicrorhabdus</taxon>
    </lineage>
</organism>
<protein>
    <submittedName>
        <fullName evidence="7">Na/Pi cotransporter family protein</fullName>
    </submittedName>
</protein>